<dbReference type="PANTHER" id="PTHR15871">
    <property type="entry name" value="PH DOMAIN-CONTAINING PROTEIN"/>
    <property type="match status" value="1"/>
</dbReference>
<dbReference type="AlphaFoldDB" id="A0A7K6CMV0"/>
<organism evidence="4 5">
    <name type="scientific">Ptilonorhynchus violaceus</name>
    <name type="common">Satin bowerbird</name>
    <name type="synonym">Pyrrhocorax violaceus</name>
    <dbReference type="NCBI Taxonomy" id="28724"/>
    <lineage>
        <taxon>Eukaryota</taxon>
        <taxon>Metazoa</taxon>
        <taxon>Chordata</taxon>
        <taxon>Craniata</taxon>
        <taxon>Vertebrata</taxon>
        <taxon>Euteleostomi</taxon>
        <taxon>Archelosauria</taxon>
        <taxon>Archosauria</taxon>
        <taxon>Dinosauria</taxon>
        <taxon>Saurischia</taxon>
        <taxon>Theropoda</taxon>
        <taxon>Coelurosauria</taxon>
        <taxon>Aves</taxon>
        <taxon>Neognathae</taxon>
        <taxon>Neoaves</taxon>
        <taxon>Telluraves</taxon>
        <taxon>Australaves</taxon>
        <taxon>Passeriformes</taxon>
        <taxon>Ptilonorhynchidae</taxon>
        <taxon>Ptilonorhynchus</taxon>
    </lineage>
</organism>
<comment type="caution">
    <text evidence="4">The sequence shown here is derived from an EMBL/GenBank/DDBJ whole genome shotgun (WGS) entry which is preliminary data.</text>
</comment>
<feature type="non-terminal residue" evidence="4">
    <location>
        <position position="542"/>
    </location>
</feature>
<evidence type="ECO:0000256" key="1">
    <source>
        <dbReference type="SAM" id="Coils"/>
    </source>
</evidence>
<dbReference type="PROSITE" id="PS50003">
    <property type="entry name" value="PH_DOMAIN"/>
    <property type="match status" value="1"/>
</dbReference>
<dbReference type="InterPro" id="IPR043448">
    <property type="entry name" value="PKHO1/2"/>
</dbReference>
<feature type="compositionally biased region" description="Basic and acidic residues" evidence="2">
    <location>
        <begin position="237"/>
        <end position="246"/>
    </location>
</feature>
<reference evidence="4 5" key="1">
    <citation type="submission" date="2019-09" db="EMBL/GenBank/DDBJ databases">
        <title>Bird 10,000 Genomes (B10K) Project - Family phase.</title>
        <authorList>
            <person name="Zhang G."/>
        </authorList>
    </citation>
    <scope>NUCLEOTIDE SEQUENCE [LARGE SCALE GENOMIC DNA]</scope>
    <source>
        <strain evidence="4">B10K-DU-012-10</strain>
        <tissue evidence="4">Blood</tissue>
    </source>
</reference>
<dbReference type="Proteomes" id="UP000584880">
    <property type="component" value="Unassembled WGS sequence"/>
</dbReference>
<dbReference type="PANTHER" id="PTHR15871:SF2">
    <property type="entry name" value="PLECKSTRIN HOMOLOGY DOMAIN-CONTAINING FAMILY O MEMBER 2"/>
    <property type="match status" value="1"/>
</dbReference>
<dbReference type="InterPro" id="IPR001849">
    <property type="entry name" value="PH_domain"/>
</dbReference>
<keyword evidence="1" id="KW-0175">Coiled coil</keyword>
<feature type="region of interest" description="Disordered" evidence="2">
    <location>
        <begin position="523"/>
        <end position="542"/>
    </location>
</feature>
<evidence type="ECO:0000256" key="2">
    <source>
        <dbReference type="SAM" id="MobiDB-lite"/>
    </source>
</evidence>
<evidence type="ECO:0000313" key="4">
    <source>
        <dbReference type="EMBL" id="NWV15088.1"/>
    </source>
</evidence>
<feature type="compositionally biased region" description="Basic and acidic residues" evidence="2">
    <location>
        <begin position="523"/>
        <end position="532"/>
    </location>
</feature>
<feature type="coiled-coil region" evidence="1">
    <location>
        <begin position="452"/>
        <end position="515"/>
    </location>
</feature>
<proteinExistence type="predicted"/>
<feature type="domain" description="PH" evidence="3">
    <location>
        <begin position="16"/>
        <end position="117"/>
    </location>
</feature>
<feature type="non-terminal residue" evidence="4">
    <location>
        <position position="1"/>
    </location>
</feature>
<feature type="region of interest" description="Disordered" evidence="2">
    <location>
        <begin position="306"/>
        <end position="346"/>
    </location>
</feature>
<dbReference type="Gene3D" id="2.30.29.30">
    <property type="entry name" value="Pleckstrin-homology domain (PH domain)/Phosphotyrosine-binding domain (PTB)"/>
    <property type="match status" value="1"/>
</dbReference>
<dbReference type="CDD" id="cd13317">
    <property type="entry name" value="PH_PLEKHO1_PLEKHO2"/>
    <property type="match status" value="1"/>
</dbReference>
<feature type="region of interest" description="Disordered" evidence="2">
    <location>
        <begin position="358"/>
        <end position="423"/>
    </location>
</feature>
<keyword evidence="5" id="KW-1185">Reference proteome</keyword>
<name>A0A7K6CMV0_PTIVI</name>
<dbReference type="SUPFAM" id="SSF50729">
    <property type="entry name" value="PH domain-like"/>
    <property type="match status" value="1"/>
</dbReference>
<dbReference type="InterPro" id="IPR011993">
    <property type="entry name" value="PH-like_dom_sf"/>
</dbReference>
<evidence type="ECO:0000313" key="5">
    <source>
        <dbReference type="Proteomes" id="UP000584880"/>
    </source>
</evidence>
<protein>
    <submittedName>
        <fullName evidence="4">PKHO2 protein</fullName>
    </submittedName>
</protein>
<feature type="compositionally biased region" description="Basic and acidic residues" evidence="2">
    <location>
        <begin position="396"/>
        <end position="412"/>
    </location>
</feature>
<gene>
    <name evidence="4" type="primary">Plekho2</name>
    <name evidence="4" type="ORF">PTIVIO_R00262</name>
</gene>
<feature type="region of interest" description="Disordered" evidence="2">
    <location>
        <begin position="172"/>
        <end position="284"/>
    </location>
</feature>
<evidence type="ECO:0000259" key="3">
    <source>
        <dbReference type="PROSITE" id="PS50003"/>
    </source>
</evidence>
<sequence>QDTKEEVSEKPKSAPTAEKYGWIKKSSGGLLGLWKDRYIQLRKTQLVVFEDEDEQKCIETVELESYDKCQELRALLKRKNRFILIRSPGKKVHDIKFQASTLEEKESWIKALNEGINRGKNKVFDEVKVDESLSLDHVTRDRVKVSHGRRPPTRSHLKEAAKCTSDGILRLDLDVVDNGPPTFDSTISESDNEPPQKETPKPPMPPTKPTGTKENQEAENNVPDQEHKKPLSPPLPPDKKLKEGITSKDSLNVTEDHSVSPEENVEGSQAPSEENKENLNEVSNRVIAKAPVPVPKSVPDKLKVAWDQPIIEPKKPENLQSSGDDSKDNPAEIAAADVTKPPVAPKVLSEKKLATVNSSHGDLEAGGWEEQEPGSSKLPVNGITATEEAETSLATETDHESVKATIEKKDSTENTSGLKLRCSSLGDLLSDSKNKERALPDQGFPKDSHQCLAKMEEKVANEREKAEKLLQKVLREGLEQAQEGNGPPVMAETLLNEAVEQLRQATQVLQEIKGLGELKKEAAQKQKEKQKDLVTLYRRSAP</sequence>
<dbReference type="EMBL" id="VZRJ01013183">
    <property type="protein sequence ID" value="NWV15088.1"/>
    <property type="molecule type" value="Genomic_DNA"/>
</dbReference>
<accession>A0A7K6CMV0</accession>
<dbReference type="SMART" id="SM00233">
    <property type="entry name" value="PH"/>
    <property type="match status" value="1"/>
</dbReference>
<dbReference type="GO" id="GO:0071888">
    <property type="term" value="P:macrophage apoptotic process"/>
    <property type="evidence" value="ECO:0007669"/>
    <property type="project" value="TreeGrafter"/>
</dbReference>
<dbReference type="Pfam" id="PF00169">
    <property type="entry name" value="PH"/>
    <property type="match status" value="1"/>
</dbReference>